<dbReference type="GO" id="GO:0140662">
    <property type="term" value="F:ATP-dependent protein folding chaperone"/>
    <property type="evidence" value="ECO:0007669"/>
    <property type="project" value="InterPro"/>
</dbReference>
<name>A0AAW0FWN4_9APHY</name>
<gene>
    <name evidence="3" type="primary">HSP6</name>
    <name evidence="3" type="ORF">QCA50_011679</name>
</gene>
<evidence type="ECO:0000313" key="3">
    <source>
        <dbReference type="EMBL" id="KAK7685316.1"/>
    </source>
</evidence>
<proteinExistence type="predicted"/>
<keyword evidence="2" id="KW-0067">ATP-binding</keyword>
<dbReference type="SUPFAM" id="SSF100920">
    <property type="entry name" value="Heat shock protein 70kD (HSP70), peptide-binding domain"/>
    <property type="match status" value="1"/>
</dbReference>
<dbReference type="InterPro" id="IPR029047">
    <property type="entry name" value="HSP70_peptide-bd_sf"/>
</dbReference>
<keyword evidence="4" id="KW-1185">Reference proteome</keyword>
<comment type="caution">
    <text evidence="3">The sequence shown here is derived from an EMBL/GenBank/DDBJ whole genome shotgun (WGS) entry which is preliminary data.</text>
</comment>
<reference evidence="3 4" key="1">
    <citation type="submission" date="2022-09" db="EMBL/GenBank/DDBJ databases">
        <authorList>
            <person name="Palmer J.M."/>
        </authorList>
    </citation>
    <scope>NUCLEOTIDE SEQUENCE [LARGE SCALE GENOMIC DNA]</scope>
    <source>
        <strain evidence="3 4">DSM 7382</strain>
    </source>
</reference>
<organism evidence="3 4">
    <name type="scientific">Cerrena zonata</name>
    <dbReference type="NCBI Taxonomy" id="2478898"/>
    <lineage>
        <taxon>Eukaryota</taxon>
        <taxon>Fungi</taxon>
        <taxon>Dikarya</taxon>
        <taxon>Basidiomycota</taxon>
        <taxon>Agaricomycotina</taxon>
        <taxon>Agaricomycetes</taxon>
        <taxon>Polyporales</taxon>
        <taxon>Cerrenaceae</taxon>
        <taxon>Cerrena</taxon>
    </lineage>
</organism>
<dbReference type="Proteomes" id="UP001385951">
    <property type="component" value="Unassembled WGS sequence"/>
</dbReference>
<sequence>MRPLLSVPPFGGVLAGNITDILLLNVTPLSLDIETLGRVMSKLITCNTTIPTKKTRTFSTAADGQTAVEVKIYQDRDHL</sequence>
<dbReference type="Pfam" id="PF00012">
    <property type="entry name" value="HSP70"/>
    <property type="match status" value="1"/>
</dbReference>
<evidence type="ECO:0000256" key="1">
    <source>
        <dbReference type="ARBA" id="ARBA00022741"/>
    </source>
</evidence>
<dbReference type="EMBL" id="JASBNA010000021">
    <property type="protein sequence ID" value="KAK7685316.1"/>
    <property type="molecule type" value="Genomic_DNA"/>
</dbReference>
<dbReference type="PANTHER" id="PTHR19375">
    <property type="entry name" value="HEAT SHOCK PROTEIN 70KDA"/>
    <property type="match status" value="1"/>
</dbReference>
<protein>
    <submittedName>
        <fullName evidence="3">Heat shock 70 kDa protein F, mitochondrial</fullName>
    </submittedName>
</protein>
<dbReference type="GO" id="GO:0005524">
    <property type="term" value="F:ATP binding"/>
    <property type="evidence" value="ECO:0007669"/>
    <property type="project" value="UniProtKB-KW"/>
</dbReference>
<dbReference type="AlphaFoldDB" id="A0AAW0FWN4"/>
<accession>A0AAW0FWN4</accession>
<dbReference type="Gene3D" id="2.60.34.10">
    <property type="entry name" value="Substrate Binding Domain Of DNAk, Chain A, domain 1"/>
    <property type="match status" value="1"/>
</dbReference>
<keyword evidence="1" id="KW-0547">Nucleotide-binding</keyword>
<keyword evidence="3" id="KW-0346">Stress response</keyword>
<evidence type="ECO:0000313" key="4">
    <source>
        <dbReference type="Proteomes" id="UP001385951"/>
    </source>
</evidence>
<dbReference type="InterPro" id="IPR013126">
    <property type="entry name" value="Hsp_70_fam"/>
</dbReference>
<evidence type="ECO:0000256" key="2">
    <source>
        <dbReference type="ARBA" id="ARBA00022840"/>
    </source>
</evidence>